<name>A0ACC2FV85_DALPE</name>
<reference evidence="1" key="1">
    <citation type="submission" date="2021-05" db="EMBL/GenBank/DDBJ databases">
        <authorList>
            <person name="Pan Q."/>
            <person name="Jouanno E."/>
            <person name="Zahm M."/>
            <person name="Klopp C."/>
            <person name="Cabau C."/>
            <person name="Louis A."/>
            <person name="Berthelot C."/>
            <person name="Parey E."/>
            <person name="Roest Crollius H."/>
            <person name="Montfort J."/>
            <person name="Robinson-Rechavi M."/>
            <person name="Bouchez O."/>
            <person name="Lampietro C."/>
            <person name="Lopez Roques C."/>
            <person name="Donnadieu C."/>
            <person name="Postlethwait J."/>
            <person name="Bobe J."/>
            <person name="Dillon D."/>
            <person name="Chandos A."/>
            <person name="von Hippel F."/>
            <person name="Guiguen Y."/>
        </authorList>
    </citation>
    <scope>NUCLEOTIDE SEQUENCE</scope>
    <source>
        <strain evidence="1">YG-Jan2019</strain>
    </source>
</reference>
<sequence>MGLREGVGRGEDGGVGLQVAGCRGAGSGPVINEDGRLSAGGTGRTRHTGVNITERPQTPLMLYQEWAEYDDTNDRLMAARLHAAHLGHQVWLIISLETVECQCQADAHASLPTLRVMSSPWDIVPAHLWFTGTRSGSSVTGFMPWSVPSASDGLS</sequence>
<accession>A0ACC2FV85</accession>
<evidence type="ECO:0000313" key="2">
    <source>
        <dbReference type="Proteomes" id="UP001157502"/>
    </source>
</evidence>
<proteinExistence type="predicted"/>
<gene>
    <name evidence="1" type="ORF">DPEC_G00242730</name>
</gene>
<dbReference type="Proteomes" id="UP001157502">
    <property type="component" value="Chromosome 21"/>
</dbReference>
<protein>
    <submittedName>
        <fullName evidence="1">Uncharacterized protein</fullName>
    </submittedName>
</protein>
<keyword evidence="2" id="KW-1185">Reference proteome</keyword>
<organism evidence="1 2">
    <name type="scientific">Dallia pectoralis</name>
    <name type="common">Alaska blackfish</name>
    <dbReference type="NCBI Taxonomy" id="75939"/>
    <lineage>
        <taxon>Eukaryota</taxon>
        <taxon>Metazoa</taxon>
        <taxon>Chordata</taxon>
        <taxon>Craniata</taxon>
        <taxon>Vertebrata</taxon>
        <taxon>Euteleostomi</taxon>
        <taxon>Actinopterygii</taxon>
        <taxon>Neopterygii</taxon>
        <taxon>Teleostei</taxon>
        <taxon>Protacanthopterygii</taxon>
        <taxon>Esociformes</taxon>
        <taxon>Umbridae</taxon>
        <taxon>Dallia</taxon>
    </lineage>
</organism>
<comment type="caution">
    <text evidence="1">The sequence shown here is derived from an EMBL/GenBank/DDBJ whole genome shotgun (WGS) entry which is preliminary data.</text>
</comment>
<evidence type="ECO:0000313" key="1">
    <source>
        <dbReference type="EMBL" id="KAJ7995263.1"/>
    </source>
</evidence>
<dbReference type="EMBL" id="CM055748">
    <property type="protein sequence ID" value="KAJ7995263.1"/>
    <property type="molecule type" value="Genomic_DNA"/>
</dbReference>